<sequence length="87" mass="9531">MYKINIIRQLNCDIRALTRAGSDAGARGMMQGAQTRSGSWQLRVEGGWTVQNTTGWKSGELDATLDLNEHGKGMDLCSINPNHLGKK</sequence>
<evidence type="ECO:0000313" key="2">
    <source>
        <dbReference type="Proteomes" id="UP000053144"/>
    </source>
</evidence>
<dbReference type="AlphaFoldDB" id="A0A0L9UJK6"/>
<protein>
    <submittedName>
        <fullName evidence="1">Uncharacterized protein</fullName>
    </submittedName>
</protein>
<reference evidence="2" key="1">
    <citation type="journal article" date="2015" name="Proc. Natl. Acad. Sci. U.S.A.">
        <title>Genome sequencing of adzuki bean (Vigna angularis) provides insight into high starch and low fat accumulation and domestication.</title>
        <authorList>
            <person name="Yang K."/>
            <person name="Tian Z."/>
            <person name="Chen C."/>
            <person name="Luo L."/>
            <person name="Zhao B."/>
            <person name="Wang Z."/>
            <person name="Yu L."/>
            <person name="Li Y."/>
            <person name="Sun Y."/>
            <person name="Li W."/>
            <person name="Chen Y."/>
            <person name="Li Y."/>
            <person name="Zhang Y."/>
            <person name="Ai D."/>
            <person name="Zhao J."/>
            <person name="Shang C."/>
            <person name="Ma Y."/>
            <person name="Wu B."/>
            <person name="Wang M."/>
            <person name="Gao L."/>
            <person name="Sun D."/>
            <person name="Zhang P."/>
            <person name="Guo F."/>
            <person name="Wang W."/>
            <person name="Li Y."/>
            <person name="Wang J."/>
            <person name="Varshney R.K."/>
            <person name="Wang J."/>
            <person name="Ling H.Q."/>
            <person name="Wan P."/>
        </authorList>
    </citation>
    <scope>NUCLEOTIDE SEQUENCE</scope>
    <source>
        <strain evidence="2">cv. Jingnong 6</strain>
    </source>
</reference>
<name>A0A0L9UJK6_PHAAN</name>
<gene>
    <name evidence="1" type="ORF">LR48_Vigan05g065900</name>
</gene>
<proteinExistence type="predicted"/>
<dbReference type="Gramene" id="KOM43055">
    <property type="protein sequence ID" value="KOM43055"/>
    <property type="gene ID" value="LR48_Vigan05g065900"/>
</dbReference>
<dbReference type="EMBL" id="CM003375">
    <property type="protein sequence ID" value="KOM43055.1"/>
    <property type="molecule type" value="Genomic_DNA"/>
</dbReference>
<organism evidence="1 2">
    <name type="scientific">Phaseolus angularis</name>
    <name type="common">Azuki bean</name>
    <name type="synonym">Vigna angularis</name>
    <dbReference type="NCBI Taxonomy" id="3914"/>
    <lineage>
        <taxon>Eukaryota</taxon>
        <taxon>Viridiplantae</taxon>
        <taxon>Streptophyta</taxon>
        <taxon>Embryophyta</taxon>
        <taxon>Tracheophyta</taxon>
        <taxon>Spermatophyta</taxon>
        <taxon>Magnoliopsida</taxon>
        <taxon>eudicotyledons</taxon>
        <taxon>Gunneridae</taxon>
        <taxon>Pentapetalae</taxon>
        <taxon>rosids</taxon>
        <taxon>fabids</taxon>
        <taxon>Fabales</taxon>
        <taxon>Fabaceae</taxon>
        <taxon>Papilionoideae</taxon>
        <taxon>50 kb inversion clade</taxon>
        <taxon>NPAAA clade</taxon>
        <taxon>indigoferoid/millettioid clade</taxon>
        <taxon>Phaseoleae</taxon>
        <taxon>Vigna</taxon>
    </lineage>
</organism>
<accession>A0A0L9UJK6</accession>
<dbReference type="Proteomes" id="UP000053144">
    <property type="component" value="Chromosome 5"/>
</dbReference>
<evidence type="ECO:0000313" key="1">
    <source>
        <dbReference type="EMBL" id="KOM43055.1"/>
    </source>
</evidence>